<feature type="compositionally biased region" description="Polar residues" evidence="4">
    <location>
        <begin position="1"/>
        <end position="19"/>
    </location>
</feature>
<keyword evidence="3" id="KW-0949">S-adenosyl-L-methionine</keyword>
<dbReference type="SUPFAM" id="SSF46785">
    <property type="entry name" value="Winged helix' DNA-binding domain"/>
    <property type="match status" value="1"/>
</dbReference>
<gene>
    <name evidence="6" type="ORF">HZS61_008862</name>
</gene>
<accession>A0A8H6LRX6</accession>
<feature type="region of interest" description="Disordered" evidence="4">
    <location>
        <begin position="99"/>
        <end position="119"/>
    </location>
</feature>
<evidence type="ECO:0000256" key="1">
    <source>
        <dbReference type="ARBA" id="ARBA00022603"/>
    </source>
</evidence>
<dbReference type="InterPro" id="IPR036388">
    <property type="entry name" value="WH-like_DNA-bd_sf"/>
</dbReference>
<dbReference type="Gene3D" id="3.40.50.150">
    <property type="entry name" value="Vaccinia Virus protein VP39"/>
    <property type="match status" value="1"/>
</dbReference>
<dbReference type="SUPFAM" id="SSF53098">
    <property type="entry name" value="Ribonuclease H-like"/>
    <property type="match status" value="1"/>
</dbReference>
<protein>
    <recommendedName>
        <fullName evidence="5">O-methyltransferase C-terminal domain-containing protein</fullName>
    </recommendedName>
</protein>
<evidence type="ECO:0000256" key="2">
    <source>
        <dbReference type="ARBA" id="ARBA00022679"/>
    </source>
</evidence>
<dbReference type="PANTHER" id="PTHR43712">
    <property type="entry name" value="PUTATIVE (AFU_ORTHOLOGUE AFUA_4G14580)-RELATED"/>
    <property type="match status" value="1"/>
</dbReference>
<dbReference type="InterPro" id="IPR029063">
    <property type="entry name" value="SAM-dependent_MTases_sf"/>
</dbReference>
<dbReference type="InterPro" id="IPR012337">
    <property type="entry name" value="RNaseH-like_sf"/>
</dbReference>
<feature type="region of interest" description="Disordered" evidence="4">
    <location>
        <begin position="1"/>
        <end position="26"/>
    </location>
</feature>
<evidence type="ECO:0000313" key="7">
    <source>
        <dbReference type="Proteomes" id="UP000593570"/>
    </source>
</evidence>
<dbReference type="SUPFAM" id="SSF53335">
    <property type="entry name" value="S-adenosyl-L-methionine-dependent methyltransferases"/>
    <property type="match status" value="1"/>
</dbReference>
<dbReference type="GO" id="GO:0032259">
    <property type="term" value="P:methylation"/>
    <property type="evidence" value="ECO:0007669"/>
    <property type="project" value="UniProtKB-KW"/>
</dbReference>
<proteinExistence type="predicted"/>
<evidence type="ECO:0000259" key="5">
    <source>
        <dbReference type="Pfam" id="PF00891"/>
    </source>
</evidence>
<feature type="domain" description="O-methyltransferase C-terminal" evidence="5">
    <location>
        <begin position="813"/>
        <end position="916"/>
    </location>
</feature>
<comment type="caution">
    <text evidence="6">The sequence shown here is derived from an EMBL/GenBank/DDBJ whole genome shotgun (WGS) entry which is preliminary data.</text>
</comment>
<reference evidence="6 7" key="1">
    <citation type="journal article" date="2020" name="bioRxiv">
        <title>A chromosome-scale genome assembly for the Fusarium oxysporum strain Fo5176 to establish a model Arabidopsis-fungal pathosystem.</title>
        <authorList>
            <person name="Fokkens L."/>
            <person name="Guo L."/>
            <person name="Dora S."/>
            <person name="Wang B."/>
            <person name="Ye K."/>
            <person name="Sanchez-Rodriguez C."/>
            <person name="Croll D."/>
        </authorList>
    </citation>
    <scope>NUCLEOTIDE SEQUENCE [LARGE SCALE GENOMIC DNA]</scope>
    <source>
        <strain evidence="6 7">Fo5176</strain>
    </source>
</reference>
<dbReference type="InterPro" id="IPR036390">
    <property type="entry name" value="WH_DNA-bd_sf"/>
</dbReference>
<dbReference type="Proteomes" id="UP000593570">
    <property type="component" value="Unassembled WGS sequence"/>
</dbReference>
<keyword evidence="1" id="KW-0489">Methyltransferase</keyword>
<name>A0A8H6LRX6_FUSOX</name>
<sequence>MISSSKIITDTLSRSQTRASPDDLPFESSSFDAIFRTTHPEKAKLGPSGKRKTSGRVMYECLHCPPDSPWSNGKRGNAIYHAKRKHASILQTEASTVDEHDSDIITRPSKQPRMDSFFPSRPSDTTLRRVFNRQQYIESIVGLLTRRRLPFSAVKWDEMQDIILACNPAIEDLLLTSRDAAMRHITTTFDLYRSQLKAKLQASVSKIHLSTDLWTSPHRHGILAVCVRWVDNGYRLQKALLAMPECRYSHSGERQATLMAEAIEEYGIAKQIGYHTGDNATSNDTCLKHLSQMLQDKYGISFHPNQRRIRCIAHIINLSLQAFLLASSKEALRAALAAASDVTGAEMYEQFYFTLYDVSANEPTSRSEASEQQEQSFSKVWKGKAKRAARKPPDFRDDKFRGWQTIPAMRKLHNIAVWLRNSSIHSDLWEDRVSLRLGIDNDTRWNSWYKLIDNLIRRQSQIKQFLLDYDKEINDNILNSSDWDYLERTYRFLHPFASATLWAEGKNSTLSQILTIMDGLLRHYEKNKEHYSKPETFDRRILHSIEMGWFILDKYYTMTEDAPVYAAALLLDPSKRIRYIERHWPESWHENAIAGVRTIWEEYKTQPETGPAESVDEVSASQKRQPNEWDALLEELEVTEDLGDSMDDLEDFIKATPIKITTTACAVALIDAGVFTKWVEAGGGGKNCAELAELNKTDPALIKRLVRQISGQHLVIETAEDTYKPTPWVHALAADQILANVYGGLNHFVNILTFRTLPSYLKQTSYRNPTDPNNWSSMMLWKAIQSIKFTHWPEVYPTGALVANYKPDLPLAVNVGGSKGHDLVKFHICHPNTPARSSILQDLPIILRDLVIPDHISVKPHDFFTPQPVKGARAYFMHNVLHDWEDKEASQILKHIADTMEPSYSKLLIHESIIHTFKPLARVTTSDIAMVACLGANEW</sequence>
<dbReference type="PANTHER" id="PTHR43712:SF2">
    <property type="entry name" value="O-METHYLTRANSFERASE CICE"/>
    <property type="match status" value="1"/>
</dbReference>
<evidence type="ECO:0000256" key="4">
    <source>
        <dbReference type="SAM" id="MobiDB-lite"/>
    </source>
</evidence>
<evidence type="ECO:0000313" key="6">
    <source>
        <dbReference type="EMBL" id="KAF6528560.1"/>
    </source>
</evidence>
<dbReference type="AlphaFoldDB" id="A0A8H6LRX6"/>
<dbReference type="Gene3D" id="1.10.10.10">
    <property type="entry name" value="Winged helix-like DNA-binding domain superfamily/Winged helix DNA-binding domain"/>
    <property type="match status" value="1"/>
</dbReference>
<dbReference type="InterPro" id="IPR016461">
    <property type="entry name" value="COMT-like"/>
</dbReference>
<evidence type="ECO:0000256" key="3">
    <source>
        <dbReference type="ARBA" id="ARBA00022691"/>
    </source>
</evidence>
<dbReference type="PROSITE" id="PS51683">
    <property type="entry name" value="SAM_OMT_II"/>
    <property type="match status" value="1"/>
</dbReference>
<organism evidence="6 7">
    <name type="scientific">Fusarium oxysporum f. sp. conglutinans</name>
    <dbReference type="NCBI Taxonomy" id="100902"/>
    <lineage>
        <taxon>Eukaryota</taxon>
        <taxon>Fungi</taxon>
        <taxon>Dikarya</taxon>
        <taxon>Ascomycota</taxon>
        <taxon>Pezizomycotina</taxon>
        <taxon>Sordariomycetes</taxon>
        <taxon>Hypocreomycetidae</taxon>
        <taxon>Hypocreales</taxon>
        <taxon>Nectriaceae</taxon>
        <taxon>Fusarium</taxon>
        <taxon>Fusarium oxysporum species complex</taxon>
    </lineage>
</organism>
<dbReference type="InterPro" id="IPR001077">
    <property type="entry name" value="COMT_C"/>
</dbReference>
<dbReference type="Pfam" id="PF00891">
    <property type="entry name" value="Methyltransf_2"/>
    <property type="match status" value="1"/>
</dbReference>
<keyword evidence="2" id="KW-0808">Transferase</keyword>
<dbReference type="GO" id="GO:0008171">
    <property type="term" value="F:O-methyltransferase activity"/>
    <property type="evidence" value="ECO:0007669"/>
    <property type="project" value="InterPro"/>
</dbReference>
<dbReference type="EMBL" id="JACDXP010000002">
    <property type="protein sequence ID" value="KAF6528560.1"/>
    <property type="molecule type" value="Genomic_DNA"/>
</dbReference>